<keyword evidence="8" id="KW-1185">Reference proteome</keyword>
<evidence type="ECO:0000313" key="7">
    <source>
        <dbReference type="EMBL" id="KAB2571082.1"/>
    </source>
</evidence>
<dbReference type="EMBL" id="VCHE01000112">
    <property type="protein sequence ID" value="KAB2571082.1"/>
    <property type="molecule type" value="Genomic_DNA"/>
</dbReference>
<evidence type="ECO:0000256" key="5">
    <source>
        <dbReference type="ARBA" id="ARBA00023033"/>
    </source>
</evidence>
<dbReference type="GO" id="GO:0071949">
    <property type="term" value="F:FAD binding"/>
    <property type="evidence" value="ECO:0007669"/>
    <property type="project" value="InterPro"/>
</dbReference>
<evidence type="ECO:0000256" key="2">
    <source>
        <dbReference type="ARBA" id="ARBA00022630"/>
    </source>
</evidence>
<evidence type="ECO:0000313" key="8">
    <source>
        <dbReference type="Proteomes" id="UP000325902"/>
    </source>
</evidence>
<keyword evidence="3" id="KW-0274">FAD</keyword>
<dbReference type="InterPro" id="IPR036188">
    <property type="entry name" value="FAD/NAD-bd_sf"/>
</dbReference>
<name>A0A5N5D0V1_9PEZI</name>
<keyword evidence="2" id="KW-0285">Flavoprotein</keyword>
<dbReference type="PANTHER" id="PTHR13789">
    <property type="entry name" value="MONOOXYGENASE"/>
    <property type="match status" value="1"/>
</dbReference>
<reference evidence="7 8" key="1">
    <citation type="journal article" date="2019" name="Sci. Rep.">
        <title>A multi-omics analysis of the grapevine pathogen Lasiodiplodia theobromae reveals that temperature affects the expression of virulence- and pathogenicity-related genes.</title>
        <authorList>
            <person name="Felix C."/>
            <person name="Meneses R."/>
            <person name="Goncalves M.F.M."/>
            <person name="Tilleman L."/>
            <person name="Duarte A.S."/>
            <person name="Jorrin-Novo J.V."/>
            <person name="Van de Peer Y."/>
            <person name="Deforce D."/>
            <person name="Van Nieuwerburgh F."/>
            <person name="Esteves A.C."/>
            <person name="Alves A."/>
        </authorList>
    </citation>
    <scope>NUCLEOTIDE SEQUENCE [LARGE SCALE GENOMIC DNA]</scope>
    <source>
        <strain evidence="7 8">LA-SOL3</strain>
    </source>
</reference>
<evidence type="ECO:0000256" key="3">
    <source>
        <dbReference type="ARBA" id="ARBA00022827"/>
    </source>
</evidence>
<dbReference type="InterPro" id="IPR002938">
    <property type="entry name" value="FAD-bd"/>
</dbReference>
<dbReference type="Pfam" id="PF01494">
    <property type="entry name" value="FAD_binding_3"/>
    <property type="match status" value="1"/>
</dbReference>
<dbReference type="OrthoDB" id="16820at2759"/>
<dbReference type="SUPFAM" id="SSF51905">
    <property type="entry name" value="FAD/NAD(P)-binding domain"/>
    <property type="match status" value="1"/>
</dbReference>
<feature type="domain" description="FAD-binding" evidence="6">
    <location>
        <begin position="32"/>
        <end position="243"/>
    </location>
</feature>
<dbReference type="AlphaFoldDB" id="A0A5N5D0V1"/>
<evidence type="ECO:0000256" key="1">
    <source>
        <dbReference type="ARBA" id="ARBA00007992"/>
    </source>
</evidence>
<accession>A0A5N5D0V1</accession>
<comment type="caution">
    <text evidence="7">The sequence shown here is derived from an EMBL/GenBank/DDBJ whole genome shotgun (WGS) entry which is preliminary data.</text>
</comment>
<dbReference type="Gene3D" id="3.50.50.60">
    <property type="entry name" value="FAD/NAD(P)-binding domain"/>
    <property type="match status" value="1"/>
</dbReference>
<organism evidence="7 8">
    <name type="scientific">Lasiodiplodia theobromae</name>
    <dbReference type="NCBI Taxonomy" id="45133"/>
    <lineage>
        <taxon>Eukaryota</taxon>
        <taxon>Fungi</taxon>
        <taxon>Dikarya</taxon>
        <taxon>Ascomycota</taxon>
        <taxon>Pezizomycotina</taxon>
        <taxon>Dothideomycetes</taxon>
        <taxon>Dothideomycetes incertae sedis</taxon>
        <taxon>Botryosphaeriales</taxon>
        <taxon>Botryosphaeriaceae</taxon>
        <taxon>Lasiodiplodia</taxon>
    </lineage>
</organism>
<dbReference type="PRINTS" id="PR00420">
    <property type="entry name" value="RNGMNOXGNASE"/>
</dbReference>
<keyword evidence="5 7" id="KW-0503">Monooxygenase</keyword>
<sequence>MLVQEALKADVNVTVGCKVAAIDEEKPAVMLEDGSELRADIIIGADGIGSITRKCILPQTQGKAVYKLSAWMVNIPIPILQQDPELQPCLGDLNFWFGPSRSITAATVPDQDAYNMTLIVDHANHDAYTQDEGQSFDQIKELFHDFEPTVTKLLSHAPTQEGYLWRISEVPPLPTWISKSGRVILLGDAAHAMVPFAAQGASQCVEDAGALAECLSRDGADLMELLRVFEMIRKPRAESVAARSAARQLMFHLPDGPTQQERDEKMRLQVRSYEPDKNVWKGEHIDEPPDINSPLHDPYLMGHDVIQYAKRVLDRELGRAAA</sequence>
<dbReference type="InterPro" id="IPR050493">
    <property type="entry name" value="FAD-dep_Monooxygenase_BioMet"/>
</dbReference>
<protein>
    <submittedName>
        <fullName evidence="7">FAD-dependent monooxygenase OpS4</fullName>
    </submittedName>
</protein>
<keyword evidence="4" id="KW-0560">Oxidoreductase</keyword>
<evidence type="ECO:0000256" key="4">
    <source>
        <dbReference type="ARBA" id="ARBA00023002"/>
    </source>
</evidence>
<comment type="similarity">
    <text evidence="1">Belongs to the paxM FAD-dependent monooxygenase family.</text>
</comment>
<evidence type="ECO:0000259" key="6">
    <source>
        <dbReference type="Pfam" id="PF01494"/>
    </source>
</evidence>
<gene>
    <name evidence="7" type="primary">OpS4_6</name>
    <name evidence="7" type="ORF">DBV05_g10250</name>
</gene>
<dbReference type="GO" id="GO:0004497">
    <property type="term" value="F:monooxygenase activity"/>
    <property type="evidence" value="ECO:0007669"/>
    <property type="project" value="UniProtKB-KW"/>
</dbReference>
<dbReference type="Proteomes" id="UP000325902">
    <property type="component" value="Unassembled WGS sequence"/>
</dbReference>
<dbReference type="PANTHER" id="PTHR13789:SF309">
    <property type="entry name" value="PUTATIVE (AFU_ORTHOLOGUE AFUA_6G14510)-RELATED"/>
    <property type="match status" value="1"/>
</dbReference>
<proteinExistence type="inferred from homology"/>